<reference evidence="1" key="1">
    <citation type="submission" date="2021-02" db="EMBL/GenBank/DDBJ databases">
        <authorList>
            <person name="Nowell W R."/>
        </authorList>
    </citation>
    <scope>NUCLEOTIDE SEQUENCE</scope>
</reference>
<proteinExistence type="predicted"/>
<protein>
    <submittedName>
        <fullName evidence="1">Uncharacterized protein</fullName>
    </submittedName>
</protein>
<feature type="non-terminal residue" evidence="1">
    <location>
        <position position="45"/>
    </location>
</feature>
<evidence type="ECO:0000313" key="2">
    <source>
        <dbReference type="Proteomes" id="UP000681720"/>
    </source>
</evidence>
<dbReference type="Proteomes" id="UP000681720">
    <property type="component" value="Unassembled WGS sequence"/>
</dbReference>
<name>A0A8S2YPS2_9BILA</name>
<dbReference type="AlphaFoldDB" id="A0A8S2YPS2"/>
<evidence type="ECO:0000313" key="1">
    <source>
        <dbReference type="EMBL" id="CAF4576171.1"/>
    </source>
</evidence>
<dbReference type="EMBL" id="CAJOBJ010098578">
    <property type="protein sequence ID" value="CAF4576171.1"/>
    <property type="molecule type" value="Genomic_DNA"/>
</dbReference>
<organism evidence="1 2">
    <name type="scientific">Rotaria magnacalcarata</name>
    <dbReference type="NCBI Taxonomy" id="392030"/>
    <lineage>
        <taxon>Eukaryota</taxon>
        <taxon>Metazoa</taxon>
        <taxon>Spiralia</taxon>
        <taxon>Gnathifera</taxon>
        <taxon>Rotifera</taxon>
        <taxon>Eurotatoria</taxon>
        <taxon>Bdelloidea</taxon>
        <taxon>Philodinida</taxon>
        <taxon>Philodinidae</taxon>
        <taxon>Rotaria</taxon>
    </lineage>
</organism>
<comment type="caution">
    <text evidence="1">The sequence shown here is derived from an EMBL/GenBank/DDBJ whole genome shotgun (WGS) entry which is preliminary data.</text>
</comment>
<accession>A0A8S2YPS2</accession>
<gene>
    <name evidence="1" type="ORF">GIL414_LOCUS37893</name>
</gene>
<sequence>MDRWYRSSQLLISAAIGVSRTIGGLPLEHPLDTIRTRWQANPTSS</sequence>